<dbReference type="HAMAP" id="MF_02071">
    <property type="entry name" value="RlpA"/>
    <property type="match status" value="1"/>
</dbReference>
<evidence type="ECO:0000313" key="4">
    <source>
        <dbReference type="EMBL" id="QNT78076.1"/>
    </source>
</evidence>
<name>A0A7H1NQL6_9PROT</name>
<organism evidence="4 5">
    <name type="scientific">Entomobacter blattae</name>
    <dbReference type="NCBI Taxonomy" id="2762277"/>
    <lineage>
        <taxon>Bacteria</taxon>
        <taxon>Pseudomonadati</taxon>
        <taxon>Pseudomonadota</taxon>
        <taxon>Alphaproteobacteria</taxon>
        <taxon>Acetobacterales</taxon>
        <taxon>Acetobacteraceae</taxon>
        <taxon>Entomobacter</taxon>
    </lineage>
</organism>
<evidence type="ECO:0000259" key="3">
    <source>
        <dbReference type="Pfam" id="PF03330"/>
    </source>
</evidence>
<dbReference type="AlphaFoldDB" id="A0A7H1NQL6"/>
<dbReference type="InterPro" id="IPR036908">
    <property type="entry name" value="RlpA-like_sf"/>
</dbReference>
<sequence length="208" mass="22409">MNGTVTNWYGTAYSAAHLVYKKISGKTLAFGLLAAGTALTFHHHHAHASTLYSNPVAGSSSAVHTPWAESVKKHFSSPQANNFLPNDPTESSTDSDEALSTAVQNSKWSQTGGASWYTGRFPHGRQQLTAAHRTLPFGTKVMVQSPDTGRSIIVTITDRGPYIRGRIIDLSRNAAVKLGILRRGTGHVVISKIDSKSMPMEVAEAPQK</sequence>
<gene>
    <name evidence="1" type="primary">rlpA</name>
    <name evidence="4" type="ORF">JGUZn3_08440</name>
</gene>
<dbReference type="InterPro" id="IPR009009">
    <property type="entry name" value="RlpA-like_DPBB"/>
</dbReference>
<dbReference type="EC" id="4.2.2.-" evidence="1"/>
<comment type="similarity">
    <text evidence="1">Belongs to the RlpA family.</text>
</comment>
<dbReference type="PANTHER" id="PTHR34183">
    <property type="entry name" value="ENDOLYTIC PEPTIDOGLYCAN TRANSGLYCOSYLASE RLPA"/>
    <property type="match status" value="1"/>
</dbReference>
<reference evidence="4 5" key="1">
    <citation type="submission" date="2020-08" db="EMBL/GenBank/DDBJ databases">
        <title>Complete genome sequence of Entomobacter blattae G55GP.</title>
        <authorList>
            <person name="Poehlein A."/>
            <person name="Guzman J."/>
            <person name="Daniel R."/>
            <person name="Vilcinskas A."/>
        </authorList>
    </citation>
    <scope>NUCLEOTIDE SEQUENCE [LARGE SCALE GENOMIC DNA]</scope>
    <source>
        <strain evidence="4 5">G55GP</strain>
    </source>
</reference>
<accession>A0A7H1NQL6</accession>
<proteinExistence type="inferred from homology"/>
<protein>
    <recommendedName>
        <fullName evidence="1">Endolytic peptidoglycan transglycosylase RlpA</fullName>
        <ecNumber evidence="1">4.2.2.-</ecNumber>
    </recommendedName>
</protein>
<dbReference type="GO" id="GO:0008932">
    <property type="term" value="F:lytic endotransglycosylase activity"/>
    <property type="evidence" value="ECO:0007669"/>
    <property type="project" value="UniProtKB-UniRule"/>
</dbReference>
<evidence type="ECO:0000313" key="5">
    <source>
        <dbReference type="Proteomes" id="UP000516349"/>
    </source>
</evidence>
<dbReference type="SUPFAM" id="SSF50685">
    <property type="entry name" value="Barwin-like endoglucanases"/>
    <property type="match status" value="1"/>
</dbReference>
<dbReference type="PANTHER" id="PTHR34183:SF8">
    <property type="entry name" value="ENDOLYTIC PEPTIDOGLYCAN TRANSGLYCOSYLASE RLPA-RELATED"/>
    <property type="match status" value="1"/>
</dbReference>
<dbReference type="Proteomes" id="UP000516349">
    <property type="component" value="Chromosome"/>
</dbReference>
<evidence type="ECO:0000256" key="2">
    <source>
        <dbReference type="SAM" id="MobiDB-lite"/>
    </source>
</evidence>
<evidence type="ECO:0000256" key="1">
    <source>
        <dbReference type="HAMAP-Rule" id="MF_02071"/>
    </source>
</evidence>
<dbReference type="Gene3D" id="2.40.40.10">
    <property type="entry name" value="RlpA-like domain"/>
    <property type="match status" value="1"/>
</dbReference>
<keyword evidence="5" id="KW-1185">Reference proteome</keyword>
<feature type="domain" description="RlpA-like protein double-psi beta-barrel" evidence="3">
    <location>
        <begin position="126"/>
        <end position="189"/>
    </location>
</feature>
<keyword evidence="1" id="KW-0456">Lyase</keyword>
<dbReference type="GO" id="GO:0000270">
    <property type="term" value="P:peptidoglycan metabolic process"/>
    <property type="evidence" value="ECO:0007669"/>
    <property type="project" value="UniProtKB-UniRule"/>
</dbReference>
<keyword evidence="1" id="KW-0961">Cell wall biogenesis/degradation</keyword>
<dbReference type="Pfam" id="PF03330">
    <property type="entry name" value="DPBB_1"/>
    <property type="match status" value="1"/>
</dbReference>
<comment type="function">
    <text evidence="1">Lytic transglycosylase with a strong preference for naked glycan strands that lack stem peptides.</text>
</comment>
<dbReference type="CDD" id="cd22268">
    <property type="entry name" value="DPBB_RlpA-like"/>
    <property type="match status" value="1"/>
</dbReference>
<dbReference type="GO" id="GO:0071555">
    <property type="term" value="P:cell wall organization"/>
    <property type="evidence" value="ECO:0007669"/>
    <property type="project" value="UniProtKB-KW"/>
</dbReference>
<dbReference type="EMBL" id="CP060244">
    <property type="protein sequence ID" value="QNT78076.1"/>
    <property type="molecule type" value="Genomic_DNA"/>
</dbReference>
<feature type="compositionally biased region" description="Polar residues" evidence="2">
    <location>
        <begin position="78"/>
        <end position="92"/>
    </location>
</feature>
<dbReference type="KEGG" id="ebla:JGUZn3_08440"/>
<feature type="region of interest" description="Disordered" evidence="2">
    <location>
        <begin position="78"/>
        <end position="106"/>
    </location>
</feature>
<dbReference type="InterPro" id="IPR034718">
    <property type="entry name" value="RlpA"/>
</dbReference>